<evidence type="ECO:0008006" key="3">
    <source>
        <dbReference type="Google" id="ProtNLM"/>
    </source>
</evidence>
<dbReference type="KEGG" id="lgn:ABM34_07930"/>
<proteinExistence type="predicted"/>
<dbReference type="PATRIC" id="fig|1007676.4.peg.1597"/>
<dbReference type="RefSeq" id="WP_048704798.1">
    <property type="nucleotide sequence ID" value="NZ_CP012034.1"/>
</dbReference>
<evidence type="ECO:0000313" key="1">
    <source>
        <dbReference type="EMBL" id="AKP67464.1"/>
    </source>
</evidence>
<name>A0A0H4QGD5_9LACO</name>
<dbReference type="Proteomes" id="UP000036106">
    <property type="component" value="Chromosome"/>
</dbReference>
<accession>A0A0H4QGD5</accession>
<dbReference type="STRING" id="1007676.ABM34_07930"/>
<evidence type="ECO:0000313" key="2">
    <source>
        <dbReference type="Proteomes" id="UP000036106"/>
    </source>
</evidence>
<dbReference type="AlphaFoldDB" id="A0A0H4QGD5"/>
<dbReference type="EMBL" id="CP012034">
    <property type="protein sequence ID" value="AKP67464.1"/>
    <property type="molecule type" value="Genomic_DNA"/>
</dbReference>
<organism evidence="1 2">
    <name type="scientific">Companilactobacillus ginsenosidimutans</name>
    <dbReference type="NCBI Taxonomy" id="1007676"/>
    <lineage>
        <taxon>Bacteria</taxon>
        <taxon>Bacillati</taxon>
        <taxon>Bacillota</taxon>
        <taxon>Bacilli</taxon>
        <taxon>Lactobacillales</taxon>
        <taxon>Lactobacillaceae</taxon>
        <taxon>Companilactobacillus</taxon>
    </lineage>
</organism>
<reference evidence="2" key="1">
    <citation type="submission" date="2015-07" db="EMBL/GenBank/DDBJ databases">
        <title>Lactobacillus ginsenosidimutans/EMML 3141/ whole genome sequencing.</title>
        <authorList>
            <person name="Kim M.K."/>
            <person name="Im W.-T."/>
            <person name="Srinivasan S."/>
            <person name="Lee J.-J."/>
        </authorList>
    </citation>
    <scope>NUCLEOTIDE SEQUENCE [LARGE SCALE GENOMIC DNA]</scope>
    <source>
        <strain evidence="2">EMML 3041</strain>
    </source>
</reference>
<dbReference type="InterPro" id="IPR029052">
    <property type="entry name" value="Metallo-depent_PP-like"/>
</dbReference>
<dbReference type="SUPFAM" id="SSF56300">
    <property type="entry name" value="Metallo-dependent phosphatases"/>
    <property type="match status" value="1"/>
</dbReference>
<protein>
    <recommendedName>
        <fullName evidence="3">Serine/threonine protein phosphatase</fullName>
    </recommendedName>
</protein>
<gene>
    <name evidence="1" type="ORF">ABM34_07930</name>
</gene>
<keyword evidence="2" id="KW-1185">Reference proteome</keyword>
<dbReference type="OrthoDB" id="384253at2"/>
<dbReference type="Gene3D" id="3.60.21.10">
    <property type="match status" value="1"/>
</dbReference>
<sequence length="267" mass="30463">MTIFIALGDLHGQTETLNRLKMVQAMYPSAITVFIGDYIDTFGMNQGFDLLQKIRYIKESNPLHTVVLRGSHEQAALNFFDGKDNISWPRLGGRKTLRAETQRLSGHQDALHDREFILNKRQDLISWVRTLPLIYKPGDKNKIVFSHLGLDLKSGNPLRDYTYYDDTMEMNLYDFKNYELVFSRNSLGISIVAGHVPTGEIDGKYIDNQKPPKQYSDHNPIYTIQYPNEMPRYLIDGGAIKGNPKILGNIGVFDGETGLLIDRFEDS</sequence>